<name>A0A444IW09_9BACT</name>
<evidence type="ECO:0000313" key="3">
    <source>
        <dbReference type="Proteomes" id="UP000287853"/>
    </source>
</evidence>
<dbReference type="EMBL" id="MTKO01000083">
    <property type="protein sequence ID" value="RWX45053.1"/>
    <property type="molecule type" value="Genomic_DNA"/>
</dbReference>
<reference evidence="2 3" key="1">
    <citation type="submission" date="2017-01" db="EMBL/GenBank/DDBJ databases">
        <title>The cable genome- insights into the physiology and evolution of filamentous bacteria capable of sulfide oxidation via long distance electron transfer.</title>
        <authorList>
            <person name="Schreiber L."/>
            <person name="Bjerg J.T."/>
            <person name="Boggild A."/>
            <person name="Van De Vossenberg J."/>
            <person name="Meysman F."/>
            <person name="Nielsen L.P."/>
            <person name="Schramm A."/>
            <person name="Kjeldsen K.U."/>
        </authorList>
    </citation>
    <scope>NUCLEOTIDE SEQUENCE [LARGE SCALE GENOMIC DNA]</scope>
    <source>
        <strain evidence="2">MCF</strain>
    </source>
</reference>
<evidence type="ECO:0008006" key="4">
    <source>
        <dbReference type="Google" id="ProtNLM"/>
    </source>
</evidence>
<sequence>MGNPLQEQLLKAGLVSKKQASKVNQEQYVQSKKKKKGKSVRKNARKPISQAEVARAAEVARNKQISRKQAEERQQREKQAQIKQLVMQNRVKLEEKNGHAYHFSLGKKIHRIFIAEEMIDRLCEGQLGIVQLADSFEVVPAKVVLQVAERDKGAVISLREPSEKKTGNNLLMLFCSVIVGANSCVRPECPCGI</sequence>
<keyword evidence="3" id="KW-1185">Reference proteome</keyword>
<organism evidence="2 3">
    <name type="scientific">Candidatus Electrothrix aarhusensis</name>
    <dbReference type="NCBI Taxonomy" id="1859131"/>
    <lineage>
        <taxon>Bacteria</taxon>
        <taxon>Pseudomonadati</taxon>
        <taxon>Thermodesulfobacteriota</taxon>
        <taxon>Desulfobulbia</taxon>
        <taxon>Desulfobulbales</taxon>
        <taxon>Desulfobulbaceae</taxon>
        <taxon>Candidatus Electrothrix</taxon>
    </lineage>
</organism>
<evidence type="ECO:0000256" key="1">
    <source>
        <dbReference type="SAM" id="MobiDB-lite"/>
    </source>
</evidence>
<dbReference type="AlphaFoldDB" id="A0A444IW09"/>
<feature type="compositionally biased region" description="Basic residues" evidence="1">
    <location>
        <begin position="31"/>
        <end position="45"/>
    </location>
</feature>
<feature type="compositionally biased region" description="Polar residues" evidence="1">
    <location>
        <begin position="21"/>
        <end position="30"/>
    </location>
</feature>
<dbReference type="Proteomes" id="UP000287853">
    <property type="component" value="Unassembled WGS sequence"/>
</dbReference>
<gene>
    <name evidence="2" type="ORF">H206_02401</name>
</gene>
<evidence type="ECO:0000313" key="2">
    <source>
        <dbReference type="EMBL" id="RWX45053.1"/>
    </source>
</evidence>
<accession>A0A444IW09</accession>
<protein>
    <recommendedName>
        <fullName evidence="4">Nucleoprotein/polynucleotide-associated enzyme</fullName>
    </recommendedName>
</protein>
<dbReference type="InterPro" id="IPR018636">
    <property type="entry name" value="DUF2058"/>
</dbReference>
<proteinExistence type="predicted"/>
<comment type="caution">
    <text evidence="2">The sequence shown here is derived from an EMBL/GenBank/DDBJ whole genome shotgun (WGS) entry which is preliminary data.</text>
</comment>
<dbReference type="Pfam" id="PF09831">
    <property type="entry name" value="DUF2058"/>
    <property type="match status" value="1"/>
</dbReference>
<feature type="region of interest" description="Disordered" evidence="1">
    <location>
        <begin position="21"/>
        <end position="55"/>
    </location>
</feature>